<dbReference type="Proteomes" id="UP000813068">
    <property type="component" value="Unassembled WGS sequence"/>
</dbReference>
<feature type="domain" description="Phosphoesterase HXTX" evidence="3">
    <location>
        <begin position="88"/>
        <end position="161"/>
    </location>
</feature>
<dbReference type="PANTHER" id="PTHR35561">
    <property type="entry name" value="RNA 2',3'-CYCLIC PHOSPHODIESTERASE"/>
    <property type="match status" value="1"/>
</dbReference>
<comment type="catalytic activity">
    <reaction evidence="2">
        <text>a 3'-end 2',3'-cyclophospho-ribonucleotide-RNA + H2O = a 3'-end 2'-phospho-ribonucleotide-RNA + H(+)</text>
        <dbReference type="Rhea" id="RHEA:11828"/>
        <dbReference type="Rhea" id="RHEA-COMP:10464"/>
        <dbReference type="Rhea" id="RHEA-COMP:17353"/>
        <dbReference type="ChEBI" id="CHEBI:15377"/>
        <dbReference type="ChEBI" id="CHEBI:15378"/>
        <dbReference type="ChEBI" id="CHEBI:83064"/>
        <dbReference type="ChEBI" id="CHEBI:173113"/>
        <dbReference type="EC" id="3.1.4.58"/>
    </reaction>
</comment>
<gene>
    <name evidence="4" type="primary">thpR</name>
    <name evidence="4" type="ORF">KRX52_18735</name>
</gene>
<dbReference type="HAMAP" id="MF_01940">
    <property type="entry name" value="RNA_CPDase"/>
    <property type="match status" value="1"/>
</dbReference>
<dbReference type="PANTHER" id="PTHR35561:SF1">
    <property type="entry name" value="RNA 2',3'-CYCLIC PHOSPHODIESTERASE"/>
    <property type="match status" value="1"/>
</dbReference>
<comment type="similarity">
    <text evidence="2">Belongs to the 2H phosphoesterase superfamily. ThpR family.</text>
</comment>
<feature type="short sequence motif" description="HXTX 1" evidence="2">
    <location>
        <begin position="42"/>
        <end position="45"/>
    </location>
</feature>
<feature type="short sequence motif" description="HXTX 2" evidence="2">
    <location>
        <begin position="122"/>
        <end position="125"/>
    </location>
</feature>
<evidence type="ECO:0000313" key="4">
    <source>
        <dbReference type="EMBL" id="MBV2134809.1"/>
    </source>
</evidence>
<feature type="active site" description="Proton acceptor" evidence="2">
    <location>
        <position position="122"/>
    </location>
</feature>
<evidence type="ECO:0000256" key="1">
    <source>
        <dbReference type="ARBA" id="ARBA00022801"/>
    </source>
</evidence>
<dbReference type="NCBIfam" id="TIGR02258">
    <property type="entry name" value="2_5_ligase"/>
    <property type="match status" value="1"/>
</dbReference>
<organism evidence="4 5">
    <name type="scientific">Geopseudomonas aromaticivorans</name>
    <dbReference type="NCBI Taxonomy" id="2849492"/>
    <lineage>
        <taxon>Bacteria</taxon>
        <taxon>Pseudomonadati</taxon>
        <taxon>Pseudomonadota</taxon>
        <taxon>Gammaproteobacteria</taxon>
        <taxon>Pseudomonadales</taxon>
        <taxon>Pseudomonadaceae</taxon>
        <taxon>Geopseudomonas</taxon>
    </lineage>
</organism>
<reference evidence="4 5" key="1">
    <citation type="submission" date="2021-06" db="EMBL/GenBank/DDBJ databases">
        <title>Differences between aerobic and microaerobic xylene degrading microbial communities.</title>
        <authorList>
            <person name="Banerjee S."/>
            <person name="Tancsics A."/>
        </authorList>
    </citation>
    <scope>NUCLEOTIDE SEQUENCE [LARGE SCALE GENOMIC DNA]</scope>
    <source>
        <strain evidence="4 5">MAP12</strain>
    </source>
</reference>
<feature type="domain" description="Phosphoesterase HXTX" evidence="3">
    <location>
        <begin position="12"/>
        <end position="79"/>
    </location>
</feature>
<dbReference type="EC" id="3.1.4.58" evidence="2"/>
<dbReference type="InterPro" id="IPR004175">
    <property type="entry name" value="RNA_CPDase"/>
</dbReference>
<sequence>MPSDTLRLFFALPCPPELAEALCIWRDSLALGGKPVAADNLHLTLAFLGQQPRTRLEELQLLAAGIEAPPFTLDLDRLGGHRGTLWLEPSQMPSALAALAADLQQRLLAIGMPLDSRPFRAHLTLLRHAGARPVGATVDFAWPVERFALYASENTARGVRYRELGGWPLVPGLRRPGSDRRPPQ</sequence>
<dbReference type="Pfam" id="PF02834">
    <property type="entry name" value="LigT_PEase"/>
    <property type="match status" value="2"/>
</dbReference>
<evidence type="ECO:0000259" key="3">
    <source>
        <dbReference type="Pfam" id="PF02834"/>
    </source>
</evidence>
<dbReference type="RefSeq" id="WP_217683239.1">
    <property type="nucleotide sequence ID" value="NZ_JAHRGL010000071.1"/>
</dbReference>
<feature type="active site" description="Proton donor" evidence="2">
    <location>
        <position position="42"/>
    </location>
</feature>
<comment type="function">
    <text evidence="2">Hydrolyzes RNA 2',3'-cyclic phosphodiester to an RNA 2'-phosphomonoester.</text>
</comment>
<evidence type="ECO:0000313" key="5">
    <source>
        <dbReference type="Proteomes" id="UP000813068"/>
    </source>
</evidence>
<proteinExistence type="inferred from homology"/>
<name>A0ABS6N2C1_9GAMM</name>
<keyword evidence="1 2" id="KW-0378">Hydrolase</keyword>
<protein>
    <recommendedName>
        <fullName evidence="2">RNA 2',3'-cyclic phosphodiesterase</fullName>
        <shortName evidence="2">RNA 2',3'-CPDase</shortName>
        <ecNumber evidence="2">3.1.4.58</ecNumber>
    </recommendedName>
</protein>
<comment type="caution">
    <text evidence="4">The sequence shown here is derived from an EMBL/GenBank/DDBJ whole genome shotgun (WGS) entry which is preliminary data.</text>
</comment>
<dbReference type="InterPro" id="IPR014051">
    <property type="entry name" value="Phosphoesterase_HXTX"/>
</dbReference>
<dbReference type="EMBL" id="JAHRGL010000071">
    <property type="protein sequence ID" value="MBV2134809.1"/>
    <property type="molecule type" value="Genomic_DNA"/>
</dbReference>
<keyword evidence="5" id="KW-1185">Reference proteome</keyword>
<evidence type="ECO:0000256" key="2">
    <source>
        <dbReference type="HAMAP-Rule" id="MF_01940"/>
    </source>
</evidence>
<accession>A0ABS6N2C1</accession>